<evidence type="ECO:0000256" key="11">
    <source>
        <dbReference type="ARBA" id="ARBA00023049"/>
    </source>
</evidence>
<evidence type="ECO:0000313" key="15">
    <source>
        <dbReference type="Proteomes" id="UP000184363"/>
    </source>
</evidence>
<dbReference type="STRING" id="1848.SAMN05443637_108129"/>
<evidence type="ECO:0000256" key="2">
    <source>
        <dbReference type="ARBA" id="ARBA00004651"/>
    </source>
</evidence>
<keyword evidence="6 13" id="KW-0812">Transmembrane</keyword>
<evidence type="ECO:0000256" key="10">
    <source>
        <dbReference type="ARBA" id="ARBA00022989"/>
    </source>
</evidence>
<feature type="transmembrane region" description="Helical" evidence="13">
    <location>
        <begin position="164"/>
        <end position="187"/>
    </location>
</feature>
<evidence type="ECO:0000256" key="5">
    <source>
        <dbReference type="ARBA" id="ARBA00022670"/>
    </source>
</evidence>
<evidence type="ECO:0000256" key="7">
    <source>
        <dbReference type="ARBA" id="ARBA00022723"/>
    </source>
</evidence>
<dbReference type="GO" id="GO:0008237">
    <property type="term" value="F:metallopeptidase activity"/>
    <property type="evidence" value="ECO:0007669"/>
    <property type="project" value="UniProtKB-KW"/>
</dbReference>
<dbReference type="GO" id="GO:0005886">
    <property type="term" value="C:plasma membrane"/>
    <property type="evidence" value="ECO:0007669"/>
    <property type="project" value="UniProtKB-SubCell"/>
</dbReference>
<keyword evidence="12 13" id="KW-0472">Membrane</keyword>
<sequence length="256" mass="27286">MKGRLSPWFLLLIAVTVTGGALTVPGTAALATSDHSFLLSAGLLLLVVGGWAVSLCLHEWAHAFVALRGGDWSVREKGYLTLDIRRYTDIGLSIVLPVIFLLLGGIALPGGAVWINHGLLRSRAARSLVSLAGPVTNLVLGIALLAVTALVPVPLGLAAGLSTLAFFQMLAFLLNILPVPGLDGWGVLEPYVAPRGINPLVRSWAPLVFFVLLITFPPLLSALSSGAAWIYQLAGGDLRLFGAGYSEMRFWDWARW</sequence>
<dbReference type="RefSeq" id="WP_073457236.1">
    <property type="nucleotide sequence ID" value="NZ_CALGVN010000008.1"/>
</dbReference>
<evidence type="ECO:0000256" key="12">
    <source>
        <dbReference type="ARBA" id="ARBA00023136"/>
    </source>
</evidence>
<evidence type="ECO:0000256" key="8">
    <source>
        <dbReference type="ARBA" id="ARBA00022801"/>
    </source>
</evidence>
<dbReference type="InterPro" id="IPR052348">
    <property type="entry name" value="Metallopeptidase_M50B"/>
</dbReference>
<keyword evidence="5 14" id="KW-0645">Protease</keyword>
<comment type="subcellular location">
    <subcellularLocation>
        <location evidence="2">Cell membrane</location>
        <topology evidence="2">Multi-pass membrane protein</topology>
    </subcellularLocation>
</comment>
<dbReference type="InterPro" id="IPR044537">
    <property type="entry name" value="Rip2-like"/>
</dbReference>
<evidence type="ECO:0000256" key="1">
    <source>
        <dbReference type="ARBA" id="ARBA00001947"/>
    </source>
</evidence>
<evidence type="ECO:0000313" key="14">
    <source>
        <dbReference type="EMBL" id="SHK58088.1"/>
    </source>
</evidence>
<gene>
    <name evidence="14" type="ORF">SAMN05443637_108129</name>
</gene>
<protein>
    <submittedName>
        <fullName evidence="14">Zn-dependent protease (Includes SpoIVFB)</fullName>
    </submittedName>
</protein>
<feature type="transmembrane region" description="Helical" evidence="13">
    <location>
        <begin position="207"/>
        <end position="231"/>
    </location>
</feature>
<reference evidence="14 15" key="1">
    <citation type="submission" date="2016-11" db="EMBL/GenBank/DDBJ databases">
        <authorList>
            <person name="Jaros S."/>
            <person name="Januszkiewicz K."/>
            <person name="Wedrychowicz H."/>
        </authorList>
    </citation>
    <scope>NUCLEOTIDE SEQUENCE [LARGE SCALE GENOMIC DNA]</scope>
    <source>
        <strain evidence="14 15">DSM 43832</strain>
    </source>
</reference>
<evidence type="ECO:0000256" key="3">
    <source>
        <dbReference type="ARBA" id="ARBA00007931"/>
    </source>
</evidence>
<dbReference type="PANTHER" id="PTHR35864:SF1">
    <property type="entry name" value="ZINC METALLOPROTEASE YWHC-RELATED"/>
    <property type="match status" value="1"/>
</dbReference>
<feature type="transmembrane region" description="Helical" evidence="13">
    <location>
        <begin position="94"/>
        <end position="115"/>
    </location>
</feature>
<keyword evidence="11" id="KW-0482">Metalloprotease</keyword>
<keyword evidence="8" id="KW-0378">Hydrolase</keyword>
<evidence type="ECO:0000256" key="13">
    <source>
        <dbReference type="SAM" id="Phobius"/>
    </source>
</evidence>
<dbReference type="AlphaFoldDB" id="A0A1M6TMR8"/>
<dbReference type="PANTHER" id="PTHR35864">
    <property type="entry name" value="ZINC METALLOPROTEASE MJ0611-RELATED"/>
    <property type="match status" value="1"/>
</dbReference>
<comment type="cofactor">
    <cofactor evidence="1">
        <name>Zn(2+)</name>
        <dbReference type="ChEBI" id="CHEBI:29105"/>
    </cofactor>
</comment>
<dbReference type="GO" id="GO:0006508">
    <property type="term" value="P:proteolysis"/>
    <property type="evidence" value="ECO:0007669"/>
    <property type="project" value="UniProtKB-KW"/>
</dbReference>
<dbReference type="Proteomes" id="UP000184363">
    <property type="component" value="Unassembled WGS sequence"/>
</dbReference>
<dbReference type="OrthoDB" id="9800627at2"/>
<accession>A0A1M6TMR8</accession>
<evidence type="ECO:0000256" key="4">
    <source>
        <dbReference type="ARBA" id="ARBA00022475"/>
    </source>
</evidence>
<keyword evidence="15" id="KW-1185">Reference proteome</keyword>
<dbReference type="EMBL" id="FRAP01000008">
    <property type="protein sequence ID" value="SHK58088.1"/>
    <property type="molecule type" value="Genomic_DNA"/>
</dbReference>
<keyword evidence="9" id="KW-0862">Zinc</keyword>
<evidence type="ECO:0000256" key="9">
    <source>
        <dbReference type="ARBA" id="ARBA00022833"/>
    </source>
</evidence>
<dbReference type="GO" id="GO:0046872">
    <property type="term" value="F:metal ion binding"/>
    <property type="evidence" value="ECO:0007669"/>
    <property type="project" value="UniProtKB-KW"/>
</dbReference>
<evidence type="ECO:0000256" key="6">
    <source>
        <dbReference type="ARBA" id="ARBA00022692"/>
    </source>
</evidence>
<comment type="similarity">
    <text evidence="3">Belongs to the peptidase M50B family.</text>
</comment>
<name>A0A1M6TMR8_PSETH</name>
<organism evidence="14 15">
    <name type="scientific">Pseudonocardia thermophila</name>
    <dbReference type="NCBI Taxonomy" id="1848"/>
    <lineage>
        <taxon>Bacteria</taxon>
        <taxon>Bacillati</taxon>
        <taxon>Actinomycetota</taxon>
        <taxon>Actinomycetes</taxon>
        <taxon>Pseudonocardiales</taxon>
        <taxon>Pseudonocardiaceae</taxon>
        <taxon>Pseudonocardia</taxon>
    </lineage>
</organism>
<keyword evidence="10 13" id="KW-1133">Transmembrane helix</keyword>
<keyword evidence="7" id="KW-0479">Metal-binding</keyword>
<keyword evidence="4" id="KW-1003">Cell membrane</keyword>
<proteinExistence type="inferred from homology"/>
<feature type="transmembrane region" description="Helical" evidence="13">
    <location>
        <begin position="37"/>
        <end position="58"/>
    </location>
</feature>
<dbReference type="CDD" id="cd06158">
    <property type="entry name" value="S2P-M50_like_1"/>
    <property type="match status" value="1"/>
</dbReference>
<feature type="transmembrane region" description="Helical" evidence="13">
    <location>
        <begin position="135"/>
        <end position="157"/>
    </location>
</feature>